<keyword evidence="3" id="KW-1185">Reference proteome</keyword>
<feature type="transmembrane region" description="Helical" evidence="1">
    <location>
        <begin position="6"/>
        <end position="28"/>
    </location>
</feature>
<evidence type="ECO:0000313" key="3">
    <source>
        <dbReference type="Proteomes" id="UP000069205"/>
    </source>
</evidence>
<organism evidence="2 3">
    <name type="scientific">Nitrospira moscoviensis</name>
    <dbReference type="NCBI Taxonomy" id="42253"/>
    <lineage>
        <taxon>Bacteria</taxon>
        <taxon>Pseudomonadati</taxon>
        <taxon>Nitrospirota</taxon>
        <taxon>Nitrospiria</taxon>
        <taxon>Nitrospirales</taxon>
        <taxon>Nitrospiraceae</taxon>
        <taxon>Nitrospira</taxon>
    </lineage>
</organism>
<evidence type="ECO:0000313" key="2">
    <source>
        <dbReference type="EMBL" id="ALA58797.1"/>
    </source>
</evidence>
<dbReference type="PATRIC" id="fig|42253.5.peg.2349"/>
<dbReference type="RefSeq" id="WP_053379903.1">
    <property type="nucleotide sequence ID" value="NZ_CP011801.1"/>
</dbReference>
<gene>
    <name evidence="2" type="ORF">NITMOv2_2382</name>
</gene>
<dbReference type="Proteomes" id="UP000069205">
    <property type="component" value="Chromosome"/>
</dbReference>
<dbReference type="AlphaFoldDB" id="A0A0K2GDW5"/>
<name>A0A0K2GDW5_NITMO</name>
<dbReference type="EMBL" id="CP011801">
    <property type="protein sequence ID" value="ALA58797.1"/>
    <property type="molecule type" value="Genomic_DNA"/>
</dbReference>
<feature type="transmembrane region" description="Helical" evidence="1">
    <location>
        <begin position="100"/>
        <end position="117"/>
    </location>
</feature>
<dbReference type="KEGG" id="nmv:NITMOv2_2382"/>
<accession>A0A0K2GDW5</accession>
<reference evidence="2 3" key="1">
    <citation type="journal article" date="2015" name="Proc. Natl. Acad. Sci. U.S.A.">
        <title>Expanded metabolic versatility of ubiquitous nitrite-oxidizing bacteria from the genus Nitrospira.</title>
        <authorList>
            <person name="Koch H."/>
            <person name="Lucker S."/>
            <person name="Albertsen M."/>
            <person name="Kitzinger K."/>
            <person name="Herbold C."/>
            <person name="Spieck E."/>
            <person name="Nielsen P.H."/>
            <person name="Wagner M."/>
            <person name="Daims H."/>
        </authorList>
    </citation>
    <scope>NUCLEOTIDE SEQUENCE [LARGE SCALE GENOMIC DNA]</scope>
    <source>
        <strain evidence="2 3">NSP M-1</strain>
    </source>
</reference>
<proteinExistence type="predicted"/>
<feature type="transmembrane region" description="Helical" evidence="1">
    <location>
        <begin position="71"/>
        <end position="88"/>
    </location>
</feature>
<keyword evidence="1" id="KW-0472">Membrane</keyword>
<sequence length="119" mass="13236">MLDAKVWWPLFPLLLLLVIVCLTWAMVFVIRKGEEGKGRWLQVGAFACYFLAAASAIASERGVVSAHLHRPFSLLTQVCLVLALVHFWKRGNHSLVRLNALAWGGILADAALHVLVVRH</sequence>
<keyword evidence="1" id="KW-1133">Transmembrane helix</keyword>
<feature type="transmembrane region" description="Helical" evidence="1">
    <location>
        <begin position="40"/>
        <end position="59"/>
    </location>
</feature>
<protein>
    <submittedName>
        <fullName evidence="2">Membrane protein</fullName>
    </submittedName>
</protein>
<keyword evidence="1" id="KW-0812">Transmembrane</keyword>
<evidence type="ECO:0000256" key="1">
    <source>
        <dbReference type="SAM" id="Phobius"/>
    </source>
</evidence>